<dbReference type="Proteomes" id="UP000217311">
    <property type="component" value="Chromosome"/>
</dbReference>
<dbReference type="EMBL" id="CP023315">
    <property type="protein sequence ID" value="ATC34163.1"/>
    <property type="molecule type" value="Genomic_DNA"/>
</dbReference>
<organism evidence="1 2">
    <name type="scientific">Caulobacter vibrioides</name>
    <name type="common">Caulobacter crescentus</name>
    <dbReference type="NCBI Taxonomy" id="155892"/>
    <lineage>
        <taxon>Bacteria</taxon>
        <taxon>Pseudomonadati</taxon>
        <taxon>Pseudomonadota</taxon>
        <taxon>Alphaproteobacteria</taxon>
        <taxon>Caulobacterales</taxon>
        <taxon>Caulobacteraceae</taxon>
        <taxon>Caulobacter</taxon>
    </lineage>
</organism>
<dbReference type="AlphaFoldDB" id="A0A290MW94"/>
<reference evidence="2" key="1">
    <citation type="submission" date="2017-09" db="EMBL/GenBank/DDBJ databases">
        <title>Genome evolution observed in wild isolates of Caulobacter crescentus.</title>
        <authorList>
            <person name="Ely B."/>
            <person name="Wilson K."/>
            <person name="Scott D."/>
        </authorList>
    </citation>
    <scope>NUCLEOTIDE SEQUENCE [LARGE SCALE GENOMIC DNA]</scope>
    <source>
        <strain evidence="2">CB13b1a</strain>
    </source>
</reference>
<proteinExistence type="predicted"/>
<sequence length="123" mass="13859">MRPEHAARVANAVRDHLWSDLEVCPPSGGWRTVRGAVRRDWVEETIDGFVSRTGVIADAVHLDAADYQPVTALARPGKTWWVRYRDELGVLCVKRLSEDMKPKPGGRFLWGPLAMPDREDVVP</sequence>
<evidence type="ECO:0000313" key="2">
    <source>
        <dbReference type="Proteomes" id="UP000217311"/>
    </source>
</evidence>
<accession>A0A290MW94</accession>
<dbReference type="RefSeq" id="WP_096053513.1">
    <property type="nucleotide sequence ID" value="NZ_CP023315.3"/>
</dbReference>
<name>A0A290MW94_CAUVI</name>
<protein>
    <submittedName>
        <fullName evidence="1">Uncharacterized protein</fullName>
    </submittedName>
</protein>
<gene>
    <name evidence="1" type="ORF">CA606_18510</name>
</gene>
<evidence type="ECO:0000313" key="1">
    <source>
        <dbReference type="EMBL" id="ATC34163.1"/>
    </source>
</evidence>